<comment type="caution">
    <text evidence="1">The sequence shown here is derived from an EMBL/GenBank/DDBJ whole genome shotgun (WGS) entry which is preliminary data.</text>
</comment>
<accession>A0A7J6X0T8</accession>
<gene>
    <name evidence="1" type="ORF">FRX31_007454</name>
</gene>
<evidence type="ECO:0000313" key="1">
    <source>
        <dbReference type="EMBL" id="KAF5202963.1"/>
    </source>
</evidence>
<sequence length="62" mass="7350">MELQIVWLSRWRYLLLEEFKQIVTEKGEGGVFICSKMMYRAPKLFDKYSKPVRAPGSDIRIP</sequence>
<dbReference type="Proteomes" id="UP000554482">
    <property type="component" value="Unassembled WGS sequence"/>
</dbReference>
<organism evidence="1 2">
    <name type="scientific">Thalictrum thalictroides</name>
    <name type="common">Rue-anemone</name>
    <name type="synonym">Anemone thalictroides</name>
    <dbReference type="NCBI Taxonomy" id="46969"/>
    <lineage>
        <taxon>Eukaryota</taxon>
        <taxon>Viridiplantae</taxon>
        <taxon>Streptophyta</taxon>
        <taxon>Embryophyta</taxon>
        <taxon>Tracheophyta</taxon>
        <taxon>Spermatophyta</taxon>
        <taxon>Magnoliopsida</taxon>
        <taxon>Ranunculales</taxon>
        <taxon>Ranunculaceae</taxon>
        <taxon>Thalictroideae</taxon>
        <taxon>Thalictrum</taxon>
    </lineage>
</organism>
<keyword evidence="2" id="KW-1185">Reference proteome</keyword>
<name>A0A7J6X0T8_THATH</name>
<reference evidence="1 2" key="1">
    <citation type="submission" date="2020-06" db="EMBL/GenBank/DDBJ databases">
        <title>Transcriptomic and genomic resources for Thalictrum thalictroides and T. hernandezii: Facilitating candidate gene discovery in an emerging model plant lineage.</title>
        <authorList>
            <person name="Arias T."/>
            <person name="Riano-Pachon D.M."/>
            <person name="Di Stilio V.S."/>
        </authorList>
    </citation>
    <scope>NUCLEOTIDE SEQUENCE [LARGE SCALE GENOMIC DNA]</scope>
    <source>
        <strain evidence="2">cv. WT478/WT964</strain>
        <tissue evidence="1">Leaves</tissue>
    </source>
</reference>
<dbReference type="EMBL" id="JABWDY010007406">
    <property type="protein sequence ID" value="KAF5202963.1"/>
    <property type="molecule type" value="Genomic_DNA"/>
</dbReference>
<proteinExistence type="predicted"/>
<protein>
    <submittedName>
        <fullName evidence="1">Uncharacterized protein</fullName>
    </submittedName>
</protein>
<evidence type="ECO:0000313" key="2">
    <source>
        <dbReference type="Proteomes" id="UP000554482"/>
    </source>
</evidence>
<dbReference type="AlphaFoldDB" id="A0A7J6X0T8"/>